<dbReference type="PROSITE" id="PS50929">
    <property type="entry name" value="ABC_TM1F"/>
    <property type="match status" value="2"/>
</dbReference>
<keyword evidence="13" id="KW-1185">Reference proteome</keyword>
<dbReference type="CDD" id="cd03244">
    <property type="entry name" value="ABCC_MRP_domain2"/>
    <property type="match status" value="1"/>
</dbReference>
<dbReference type="FunFam" id="3.40.50.300:FF:001354">
    <property type="entry name" value="ATP-binding cassette (ABC) transporter, putative"/>
    <property type="match status" value="1"/>
</dbReference>
<feature type="transmembrane region" description="Helical" evidence="9">
    <location>
        <begin position="455"/>
        <end position="476"/>
    </location>
</feature>
<feature type="transmembrane region" description="Helical" evidence="9">
    <location>
        <begin position="1269"/>
        <end position="1292"/>
    </location>
</feature>
<comment type="subcellular location">
    <subcellularLocation>
        <location evidence="1">Membrane</location>
        <topology evidence="1">Multi-pass membrane protein</topology>
    </subcellularLocation>
</comment>
<dbReference type="PANTHER" id="PTHR24223:SF415">
    <property type="entry name" value="FI20190P1"/>
    <property type="match status" value="1"/>
</dbReference>
<dbReference type="SUPFAM" id="SSF90123">
    <property type="entry name" value="ABC transporter transmembrane region"/>
    <property type="match status" value="2"/>
</dbReference>
<organism evidence="12 13">
    <name type="scientific">Exidia glandulosa HHB12029</name>
    <dbReference type="NCBI Taxonomy" id="1314781"/>
    <lineage>
        <taxon>Eukaryota</taxon>
        <taxon>Fungi</taxon>
        <taxon>Dikarya</taxon>
        <taxon>Basidiomycota</taxon>
        <taxon>Agaricomycotina</taxon>
        <taxon>Agaricomycetes</taxon>
        <taxon>Auriculariales</taxon>
        <taxon>Exidiaceae</taxon>
        <taxon>Exidia</taxon>
    </lineage>
</organism>
<feature type="domain" description="ABC transmembrane type-1" evidence="11">
    <location>
        <begin position="297"/>
        <end position="624"/>
    </location>
</feature>
<evidence type="ECO:0000259" key="10">
    <source>
        <dbReference type="PROSITE" id="PS50893"/>
    </source>
</evidence>
<keyword evidence="8 9" id="KW-0472">Membrane</keyword>
<feature type="transmembrane region" description="Helical" evidence="9">
    <location>
        <begin position="1245"/>
        <end position="1263"/>
    </location>
</feature>
<dbReference type="PROSITE" id="PS00211">
    <property type="entry name" value="ABC_TRANSPORTER_1"/>
    <property type="match status" value="1"/>
</dbReference>
<dbReference type="PROSITE" id="PS50893">
    <property type="entry name" value="ABC_TRANSPORTER_2"/>
    <property type="match status" value="2"/>
</dbReference>
<feature type="transmembrane region" description="Helical" evidence="9">
    <location>
        <begin position="15"/>
        <end position="37"/>
    </location>
</feature>
<dbReference type="InterPro" id="IPR017871">
    <property type="entry name" value="ABC_transporter-like_CS"/>
</dbReference>
<dbReference type="Pfam" id="PF00005">
    <property type="entry name" value="ABC_tran"/>
    <property type="match status" value="2"/>
</dbReference>
<feature type="transmembrane region" description="Helical" evidence="9">
    <location>
        <begin position="1140"/>
        <end position="1169"/>
    </location>
</feature>
<dbReference type="InterPro" id="IPR036640">
    <property type="entry name" value="ABC1_TM_sf"/>
</dbReference>
<keyword evidence="7 9" id="KW-1133">Transmembrane helix</keyword>
<dbReference type="EMBL" id="KV425883">
    <property type="protein sequence ID" value="KZW03602.1"/>
    <property type="molecule type" value="Genomic_DNA"/>
</dbReference>
<evidence type="ECO:0000256" key="4">
    <source>
        <dbReference type="ARBA" id="ARBA00022737"/>
    </source>
</evidence>
<keyword evidence="4" id="KW-0677">Repeat</keyword>
<evidence type="ECO:0000256" key="7">
    <source>
        <dbReference type="ARBA" id="ARBA00022989"/>
    </source>
</evidence>
<dbReference type="CDD" id="cd03250">
    <property type="entry name" value="ABCC_MRP_domain1"/>
    <property type="match status" value="1"/>
</dbReference>
<evidence type="ECO:0000313" key="13">
    <source>
        <dbReference type="Proteomes" id="UP000077266"/>
    </source>
</evidence>
<evidence type="ECO:0000313" key="12">
    <source>
        <dbReference type="EMBL" id="KZW03602.1"/>
    </source>
</evidence>
<reference evidence="12 13" key="1">
    <citation type="journal article" date="2016" name="Mol. Biol. Evol.">
        <title>Comparative Genomics of Early-Diverging Mushroom-Forming Fungi Provides Insights into the Origins of Lignocellulose Decay Capabilities.</title>
        <authorList>
            <person name="Nagy L.G."/>
            <person name="Riley R."/>
            <person name="Tritt A."/>
            <person name="Adam C."/>
            <person name="Daum C."/>
            <person name="Floudas D."/>
            <person name="Sun H."/>
            <person name="Yadav J.S."/>
            <person name="Pangilinan J."/>
            <person name="Larsson K.H."/>
            <person name="Matsuura K."/>
            <person name="Barry K."/>
            <person name="Labutti K."/>
            <person name="Kuo R."/>
            <person name="Ohm R.A."/>
            <person name="Bhattacharya S.S."/>
            <person name="Shirouzu T."/>
            <person name="Yoshinaga Y."/>
            <person name="Martin F.M."/>
            <person name="Grigoriev I.V."/>
            <person name="Hibbett D.S."/>
        </authorList>
    </citation>
    <scope>NUCLEOTIDE SEQUENCE [LARGE SCALE GENOMIC DNA]</scope>
    <source>
        <strain evidence="12 13">HHB12029</strain>
    </source>
</reference>
<dbReference type="Gene3D" id="3.40.50.300">
    <property type="entry name" value="P-loop containing nucleotide triphosphate hydrolases"/>
    <property type="match status" value="2"/>
</dbReference>
<dbReference type="STRING" id="1314781.A0A165QGY5"/>
<evidence type="ECO:0000256" key="9">
    <source>
        <dbReference type="SAM" id="Phobius"/>
    </source>
</evidence>
<proteinExistence type="predicted"/>
<feature type="transmembrane region" description="Helical" evidence="9">
    <location>
        <begin position="561"/>
        <end position="585"/>
    </location>
</feature>
<dbReference type="GO" id="GO:0016020">
    <property type="term" value="C:membrane"/>
    <property type="evidence" value="ECO:0007669"/>
    <property type="project" value="UniProtKB-SubCell"/>
</dbReference>
<dbReference type="InterPro" id="IPR027417">
    <property type="entry name" value="P-loop_NTPase"/>
</dbReference>
<dbReference type="FunFam" id="1.20.1560.10:FF:000013">
    <property type="entry name" value="ABC transporter C family member 2"/>
    <property type="match status" value="1"/>
</dbReference>
<evidence type="ECO:0000256" key="2">
    <source>
        <dbReference type="ARBA" id="ARBA00022448"/>
    </source>
</evidence>
<keyword evidence="6" id="KW-0067">ATP-binding</keyword>
<evidence type="ECO:0000256" key="1">
    <source>
        <dbReference type="ARBA" id="ARBA00004141"/>
    </source>
</evidence>
<feature type="domain" description="ABC transmembrane type-1" evidence="11">
    <location>
        <begin position="1006"/>
        <end position="1296"/>
    </location>
</feature>
<dbReference type="Gene3D" id="1.20.1560.10">
    <property type="entry name" value="ABC transporter type 1, transmembrane domain"/>
    <property type="match status" value="2"/>
</dbReference>
<feature type="domain" description="ABC transporter" evidence="10">
    <location>
        <begin position="1333"/>
        <end position="1588"/>
    </location>
</feature>
<dbReference type="Proteomes" id="UP000077266">
    <property type="component" value="Unassembled WGS sequence"/>
</dbReference>
<dbReference type="Pfam" id="PF00664">
    <property type="entry name" value="ABC_membrane"/>
    <property type="match status" value="2"/>
</dbReference>
<accession>A0A165QGY5</accession>
<feature type="transmembrane region" description="Helical" evidence="9">
    <location>
        <begin position="1054"/>
        <end position="1075"/>
    </location>
</feature>
<keyword evidence="3 9" id="KW-0812">Transmembrane</keyword>
<name>A0A165QGY5_EXIGL</name>
<keyword evidence="5" id="KW-0547">Nucleotide-binding</keyword>
<dbReference type="CDD" id="cd18596">
    <property type="entry name" value="ABC_6TM_VMR1_D1_like"/>
    <property type="match status" value="1"/>
</dbReference>
<dbReference type="PANTHER" id="PTHR24223">
    <property type="entry name" value="ATP-BINDING CASSETTE SUB-FAMILY C"/>
    <property type="match status" value="1"/>
</dbReference>
<feature type="transmembrane region" description="Helical" evidence="9">
    <location>
        <begin position="363"/>
        <end position="380"/>
    </location>
</feature>
<dbReference type="InterPro" id="IPR003593">
    <property type="entry name" value="AAA+_ATPase"/>
</dbReference>
<evidence type="ECO:0000256" key="6">
    <source>
        <dbReference type="ARBA" id="ARBA00022840"/>
    </source>
</evidence>
<feature type="transmembrane region" description="Helical" evidence="9">
    <location>
        <begin position="296"/>
        <end position="316"/>
    </location>
</feature>
<keyword evidence="12" id="KW-0378">Hydrolase</keyword>
<feature type="transmembrane region" description="Helical" evidence="9">
    <location>
        <begin position="153"/>
        <end position="172"/>
    </location>
</feature>
<protein>
    <submittedName>
        <fullName evidence="12">p-loop containing nucleoside triphosphate hydrolase protein</fullName>
    </submittedName>
</protein>
<dbReference type="InterPro" id="IPR003439">
    <property type="entry name" value="ABC_transporter-like_ATP-bd"/>
</dbReference>
<feature type="domain" description="ABC transporter" evidence="10">
    <location>
        <begin position="699"/>
        <end position="943"/>
    </location>
</feature>
<evidence type="ECO:0000256" key="5">
    <source>
        <dbReference type="ARBA" id="ARBA00022741"/>
    </source>
</evidence>
<feature type="transmembrane region" description="Helical" evidence="9">
    <location>
        <begin position="482"/>
        <end position="500"/>
    </location>
</feature>
<dbReference type="GO" id="GO:0140359">
    <property type="term" value="F:ABC-type transporter activity"/>
    <property type="evidence" value="ECO:0007669"/>
    <property type="project" value="InterPro"/>
</dbReference>
<feature type="transmembrane region" description="Helical" evidence="9">
    <location>
        <begin position="993"/>
        <end position="1013"/>
    </location>
</feature>
<dbReference type="SMART" id="SM00382">
    <property type="entry name" value="AAA"/>
    <property type="match status" value="2"/>
</dbReference>
<evidence type="ECO:0000259" key="11">
    <source>
        <dbReference type="PROSITE" id="PS50929"/>
    </source>
</evidence>
<dbReference type="InterPro" id="IPR050173">
    <property type="entry name" value="ABC_transporter_C-like"/>
</dbReference>
<dbReference type="CDD" id="cd18604">
    <property type="entry name" value="ABC_6TM_VMR1_D2_like"/>
    <property type="match status" value="1"/>
</dbReference>
<keyword evidence="2" id="KW-0813">Transport</keyword>
<evidence type="ECO:0000256" key="3">
    <source>
        <dbReference type="ARBA" id="ARBA00022692"/>
    </source>
</evidence>
<dbReference type="OrthoDB" id="6500128at2759"/>
<dbReference type="InterPro" id="IPR011527">
    <property type="entry name" value="ABC1_TM_dom"/>
</dbReference>
<dbReference type="InParanoid" id="A0A165QGY5"/>
<feature type="transmembrane region" description="Helical" evidence="9">
    <location>
        <begin position="184"/>
        <end position="205"/>
    </location>
</feature>
<dbReference type="SUPFAM" id="SSF52540">
    <property type="entry name" value="P-loop containing nucleoside triphosphate hydrolases"/>
    <property type="match status" value="2"/>
</dbReference>
<dbReference type="GO" id="GO:0016887">
    <property type="term" value="F:ATP hydrolysis activity"/>
    <property type="evidence" value="ECO:0007669"/>
    <property type="project" value="InterPro"/>
</dbReference>
<evidence type="ECO:0000256" key="8">
    <source>
        <dbReference type="ARBA" id="ARBA00023136"/>
    </source>
</evidence>
<dbReference type="GO" id="GO:0005524">
    <property type="term" value="F:ATP binding"/>
    <property type="evidence" value="ECO:0007669"/>
    <property type="project" value="UniProtKB-KW"/>
</dbReference>
<sequence length="1607" mass="176435">MASFSCAFNDVACGLALGLDLVGPALAVLLALLYAIALKTRFGRLSNDKIEKEFEVEEVAASDIHEDAQEIRDTTEASPLLGRRAGTVAHGRSLAANVLVVIGTLEFATRIALYVRAGLTSGSWVNAPELVKLTVWLYAAVNPLVNPPQTAPYGLFGIYSFSFLGSLLDFYTHLTPGVGTPVESAGGVFVIAHSTLSLIALVLVLRMPMQVNLPPPVLDAGGLKPALEDHATLGQWLSYSWLTPLIEQGKIGPLEENDVWQLARRFRSRFLLRKFATIAPESSFMVRLFKSNLSDILAMSVLTWIAVTLGVAQPMILSQILRSMEAAAAENVTFLESLQLSAVPNHVVLGLKTDVVPQGTQTAVLWIAIAFVTQILRGVADTQKLYVARRVTLSAKSQATASVYEKTLRRIDTSGLVGRQEAKGADDSKEEDASADVGKITNLVTNDTNRINSFVTFWIMSCQTPLSIFLTCTFLYRIMGWSAFAGYITLLFALPLNNFLMRTEYSALQGSLKMRDIRMTIMNELVQAIKFIKLSAWETQWSERVLRQRELELQQVRKHKWALLGIEILWDFVPIFVSCISLTTFTLVAHRELAVSIAFPALLTFQMLSEDLTCIPVFVNLAQRVYASLGRIGDYLEEEEVPVRGQAPSASFDYRVGCEEASFVWNTTAITKATLLAKELKKKTAEERKQKSWANRLTFKKATVSDSSSVPATPSTPQQPFTLRDISVIFPRGKMSLICGATGSGKSSLLAALLGEMKRLEGKAFLPKFPDRVDLDTGLKESVSFCAQHPWLQHQSIRENILFGTPYHEKRYKDVLAACALLPDLKVLADGDKTEIGEKGITLSGGQKARVALARAVYAFTKTVMLDDVLSAVDTHTASALVQRCFLGPLMEGRTLILVTHHVDSVIKHCSYVVRLDHGAVQACGTVEELRASGYLSAVYADASSNAAEEHNITDQLSETILVDQQNNADNVARKLVEAEVKAVGVVAKRMHIMYISAAGYWIVGVLLFALILQRCSDLGQRLWVKTWSESYEDSASIVPTSTPFGFPFANANALPYIAVYTGIQFIAAVGWVLITLPDVFGSLRASRIIYKQMLEGVIRSPIRWFDVTPAGRILNRFSKDIDGIDEGLSHYYGNLAFHLITLIVSLSIIAYGVPPFLLLAVVLGYMHVYVAEGYVKASRDLNRLESTFRSPLISAFGELLLGVATVRAFGEERRFMRGLFTRLDRTQAASYYNIMTDYWLRLRFAVLSALTFVSTAALATVMDLPAGLAAIVIMQAQGLYSTMYWGMFYVADTEQAFNSIERVAEYVELPSEPPRITHTRPPPTWPSAGGGIEFDAVVVKYAADLDTVLKSVTFKIKPKEKIGLVGRTGSGKSTMALSLFRFVDPAEGKIVVDGIDITSIGVQDLRSRLTLIPQDAVLFKGTIRDNLDPFGEHTDAECLAVLRSVQLLDDELEHSVVSAGASGVSTPRPDAGSKILVTLESQVSDGGNNWSAGQRQLIAMARALLRKTRITVLDESTASVDFETDTKIQTAIRDGFKESIVLIIAHRLHTIIECDRILVLDAGQIVEVDTPASLLEHKDGVFRGMCEKSDGFEALYEAVKRKAAGG</sequence>
<gene>
    <name evidence="12" type="ORF">EXIGLDRAFT_664178</name>
</gene>